<sequence length="77" mass="8732">MADMPPPPAWCVVDLFHGDQVPAETIVKGYMVCAKHLSFQEEFFRRWEAIQDPKQLKKQEKKLLKSVQSGGKSDVAS</sequence>
<comment type="caution">
    <text evidence="1">The sequence shown here is derived from an EMBL/GenBank/DDBJ whole genome shotgun (WGS) entry which is preliminary data.</text>
</comment>
<proteinExistence type="predicted"/>
<accession>A0A9X8MTC2</accession>
<dbReference type="EMBL" id="FRBK01000006">
    <property type="protein sequence ID" value="SHL75719.1"/>
    <property type="molecule type" value="Genomic_DNA"/>
</dbReference>
<gene>
    <name evidence="1" type="ORF">SAMN05216268_10691</name>
</gene>
<evidence type="ECO:0000313" key="1">
    <source>
        <dbReference type="EMBL" id="SHL75719.1"/>
    </source>
</evidence>
<organism evidence="1 2">
    <name type="scientific">Streptomyces yunnanensis</name>
    <dbReference type="NCBI Taxonomy" id="156453"/>
    <lineage>
        <taxon>Bacteria</taxon>
        <taxon>Bacillati</taxon>
        <taxon>Actinomycetota</taxon>
        <taxon>Actinomycetes</taxon>
        <taxon>Kitasatosporales</taxon>
        <taxon>Streptomycetaceae</taxon>
        <taxon>Streptomyces</taxon>
    </lineage>
</organism>
<evidence type="ECO:0000313" key="2">
    <source>
        <dbReference type="Proteomes" id="UP000184388"/>
    </source>
</evidence>
<name>A0A9X8MTC2_9ACTN</name>
<protein>
    <submittedName>
        <fullName evidence="1">Uncharacterized protein</fullName>
    </submittedName>
</protein>
<dbReference type="AlphaFoldDB" id="A0A9X8MTC2"/>
<dbReference type="Proteomes" id="UP000184388">
    <property type="component" value="Unassembled WGS sequence"/>
</dbReference>
<reference evidence="2" key="1">
    <citation type="submission" date="2016-11" db="EMBL/GenBank/DDBJ databases">
        <authorList>
            <person name="Jaros S."/>
            <person name="Januszkiewicz K."/>
            <person name="Wedrychowicz H."/>
        </authorList>
    </citation>
    <scope>NUCLEOTIDE SEQUENCE [LARGE SCALE GENOMIC DNA]</scope>
    <source>
        <strain evidence="2">CGMCC 4.3555</strain>
    </source>
</reference>